<keyword evidence="7 8" id="KW-0472">Membrane</keyword>
<dbReference type="InterPro" id="IPR002657">
    <property type="entry name" value="BilAc:Na_symport/Acr3"/>
</dbReference>
<feature type="transmembrane region" description="Helical" evidence="8">
    <location>
        <begin position="163"/>
        <end position="185"/>
    </location>
</feature>
<gene>
    <name evidence="9" type="ORF">CBM15_13850</name>
</gene>
<keyword evidence="4" id="KW-1003">Cell membrane</keyword>
<dbReference type="EMBL" id="NHNT01000010">
    <property type="protein sequence ID" value="OUZ38166.1"/>
    <property type="molecule type" value="Genomic_DNA"/>
</dbReference>
<comment type="caution">
    <text evidence="9">The sequence shown here is derived from an EMBL/GenBank/DDBJ whole genome shotgun (WGS) entry which is preliminary data.</text>
</comment>
<feature type="transmembrane region" description="Helical" evidence="8">
    <location>
        <begin position="12"/>
        <end position="30"/>
    </location>
</feature>
<evidence type="ECO:0000256" key="4">
    <source>
        <dbReference type="ARBA" id="ARBA00022475"/>
    </source>
</evidence>
<reference evidence="9 10" key="1">
    <citation type="journal article" date="2017" name="Int. J. Syst. Evol. Microbiol.">
        <title>Solibacillus kalamii sp. nov., isolated from a high-efficiency particulate arrestance filter system used in the International Space Station.</title>
        <authorList>
            <person name="Checinska Sielaff A."/>
            <person name="Kumar R.M."/>
            <person name="Pal D."/>
            <person name="Mayilraj S."/>
            <person name="Venkateswaran K."/>
        </authorList>
    </citation>
    <scope>NUCLEOTIDE SEQUENCE [LARGE SCALE GENOMIC DNA]</scope>
    <source>
        <strain evidence="9 10">ISSFR-015</strain>
    </source>
</reference>
<keyword evidence="5 8" id="KW-0812">Transmembrane</keyword>
<dbReference type="InterPro" id="IPR004706">
    <property type="entry name" value="Arsenical-R_Acr3"/>
</dbReference>
<keyword evidence="6 8" id="KW-1133">Transmembrane helix</keyword>
<feature type="transmembrane region" description="Helical" evidence="8">
    <location>
        <begin position="197"/>
        <end position="217"/>
    </location>
</feature>
<dbReference type="PANTHER" id="PTHR43057">
    <property type="entry name" value="ARSENITE EFFLUX TRANSPORTER"/>
    <property type="match status" value="1"/>
</dbReference>
<proteinExistence type="inferred from homology"/>
<evidence type="ECO:0000256" key="2">
    <source>
        <dbReference type="ARBA" id="ARBA00010110"/>
    </source>
</evidence>
<evidence type="ECO:0000313" key="10">
    <source>
        <dbReference type="Proteomes" id="UP000196594"/>
    </source>
</evidence>
<keyword evidence="10" id="KW-1185">Reference proteome</keyword>
<protein>
    <submittedName>
        <fullName evidence="9">Arsenic resistance protein</fullName>
    </submittedName>
</protein>
<feature type="transmembrane region" description="Helical" evidence="8">
    <location>
        <begin position="42"/>
        <end position="61"/>
    </location>
</feature>
<evidence type="ECO:0000256" key="5">
    <source>
        <dbReference type="ARBA" id="ARBA00022692"/>
    </source>
</evidence>
<feature type="transmembrane region" description="Helical" evidence="8">
    <location>
        <begin position="132"/>
        <end position="151"/>
    </location>
</feature>
<organism evidence="9 10">
    <name type="scientific">Solibacillus kalamii</name>
    <dbReference type="NCBI Taxonomy" id="1748298"/>
    <lineage>
        <taxon>Bacteria</taxon>
        <taxon>Bacillati</taxon>
        <taxon>Bacillota</taxon>
        <taxon>Bacilli</taxon>
        <taxon>Bacillales</taxon>
        <taxon>Caryophanaceae</taxon>
        <taxon>Solibacillus</taxon>
    </lineage>
</organism>
<dbReference type="PANTHER" id="PTHR43057:SF1">
    <property type="entry name" value="ARSENICAL-RESISTANCE PROTEIN 3"/>
    <property type="match status" value="1"/>
</dbReference>
<dbReference type="RefSeq" id="WP_087617967.1">
    <property type="nucleotide sequence ID" value="NZ_JAFBEY010000014.1"/>
</dbReference>
<evidence type="ECO:0000256" key="8">
    <source>
        <dbReference type="SAM" id="Phobius"/>
    </source>
</evidence>
<evidence type="ECO:0000256" key="3">
    <source>
        <dbReference type="ARBA" id="ARBA00022448"/>
    </source>
</evidence>
<feature type="transmembrane region" description="Helical" evidence="8">
    <location>
        <begin position="68"/>
        <end position="92"/>
    </location>
</feature>
<evidence type="ECO:0000256" key="7">
    <source>
        <dbReference type="ARBA" id="ARBA00023136"/>
    </source>
</evidence>
<feature type="transmembrane region" description="Helical" evidence="8">
    <location>
        <begin position="229"/>
        <end position="248"/>
    </location>
</feature>
<comment type="subcellular location">
    <subcellularLocation>
        <location evidence="1">Cell membrane</location>
        <topology evidence="1">Multi-pass membrane protein</topology>
    </subcellularLocation>
</comment>
<evidence type="ECO:0000313" key="9">
    <source>
        <dbReference type="EMBL" id="OUZ38166.1"/>
    </source>
</evidence>
<accession>A0ABX3ZEN7</accession>
<comment type="similarity">
    <text evidence="2">Belongs to the arsenical resistance-3 (ACR3) (TC 2.A.59) family.</text>
</comment>
<sequence>MISRELLEKNQVTIYIITLLLAGITGLNFLEFQNELEKLIPFILGILMYSMFVQIPFAALKESFSNRLFFYALCIVNFIAVPVVVWTLTFFLPDYPPLLLGVYLVLLTPCIDYVIVFTMLGKGNEKAMLSATPFLFVAQMLLLPFYLWLFIGEQAANIVEVAPFFEAFVSFIVFPLVVALIVQISSKEGGRGYEISSWLPVPFMALTLFVIVASQIGKLSGSFEWILKVIPIYIAFMIIMPFISKIIAKRLQLDIRTGRALIFSGSTRNSLVVLPFALAMPEEIRSLVVAIIVTQTLVEIVGELIYIRIIPLIILRDE</sequence>
<dbReference type="Proteomes" id="UP000196594">
    <property type="component" value="Unassembled WGS sequence"/>
</dbReference>
<keyword evidence="3" id="KW-0813">Transport</keyword>
<dbReference type="Pfam" id="PF01758">
    <property type="entry name" value="SBF"/>
    <property type="match status" value="1"/>
</dbReference>
<evidence type="ECO:0000256" key="6">
    <source>
        <dbReference type="ARBA" id="ARBA00022989"/>
    </source>
</evidence>
<evidence type="ECO:0000256" key="1">
    <source>
        <dbReference type="ARBA" id="ARBA00004651"/>
    </source>
</evidence>
<dbReference type="InterPro" id="IPR038770">
    <property type="entry name" value="Na+/solute_symporter_sf"/>
</dbReference>
<name>A0ABX3ZEN7_9BACL</name>
<dbReference type="Gene3D" id="1.20.1530.20">
    <property type="match status" value="1"/>
</dbReference>
<feature type="transmembrane region" description="Helical" evidence="8">
    <location>
        <begin position="98"/>
        <end position="120"/>
    </location>
</feature>